<dbReference type="RefSeq" id="WP_090349925.1">
    <property type="nucleotide sequence ID" value="NZ_CSTD01000001.1"/>
</dbReference>
<evidence type="ECO:0000313" key="2">
    <source>
        <dbReference type="Proteomes" id="UP000198875"/>
    </source>
</evidence>
<gene>
    <name evidence="1" type="ORF">BN971_01767</name>
</gene>
<reference evidence="1 2" key="1">
    <citation type="submission" date="2015-03" db="EMBL/GenBank/DDBJ databases">
        <authorList>
            <person name="Murphy D."/>
        </authorList>
    </citation>
    <scope>NUCLEOTIDE SEQUENCE [LARGE SCALE GENOMIC DNA]</scope>
    <source>
        <strain evidence="1 2">DSM 44277</strain>
    </source>
</reference>
<dbReference type="Proteomes" id="UP000198875">
    <property type="component" value="Unassembled WGS sequence"/>
</dbReference>
<proteinExistence type="predicted"/>
<dbReference type="InterPro" id="IPR038070">
    <property type="entry name" value="Rv2632c-like_sf"/>
</dbReference>
<organism evidence="1 2">
    <name type="scientific">Mycobacterium bohemicum DSM 44277</name>
    <dbReference type="NCBI Taxonomy" id="1236609"/>
    <lineage>
        <taxon>Bacteria</taxon>
        <taxon>Bacillati</taxon>
        <taxon>Actinomycetota</taxon>
        <taxon>Actinomycetes</taxon>
        <taxon>Mycobacteriales</taxon>
        <taxon>Mycobacteriaceae</taxon>
        <taxon>Mycobacterium</taxon>
    </lineage>
</organism>
<dbReference type="SUPFAM" id="SSF143212">
    <property type="entry name" value="Rv2632c-like"/>
    <property type="match status" value="1"/>
</dbReference>
<accession>A0A0U0W6V6</accession>
<evidence type="ECO:0000313" key="1">
    <source>
        <dbReference type="EMBL" id="CPR10220.1"/>
    </source>
</evidence>
<name>A0A0U0W6V6_MYCBE</name>
<sequence length="85" mass="9383">MYRTPRHARPVSALHPAVAVSIDEARGRTRATAELCWNGSYLAGHGVAYRHPSDHLTREAGRELATARALSDLARQVRAPRRVTV</sequence>
<dbReference type="Pfam" id="PF08962">
    <property type="entry name" value="Rv2632c-like"/>
    <property type="match status" value="1"/>
</dbReference>
<dbReference type="AlphaFoldDB" id="A0A0U0W6V6"/>
<dbReference type="EMBL" id="CSTD01000001">
    <property type="protein sequence ID" value="CPR10220.1"/>
    <property type="molecule type" value="Genomic_DNA"/>
</dbReference>
<protein>
    <submittedName>
        <fullName evidence="1">Uncharacterized protein</fullName>
    </submittedName>
</protein>
<dbReference type="OrthoDB" id="4735843at2"/>
<dbReference type="InterPro" id="IPR015057">
    <property type="entry name" value="Rv2632c-like"/>
</dbReference>
<dbReference type="Gene3D" id="3.30.160.240">
    <property type="entry name" value="Rv1738"/>
    <property type="match status" value="1"/>
</dbReference>